<feature type="region of interest" description="Disordered" evidence="1">
    <location>
        <begin position="1"/>
        <end position="22"/>
    </location>
</feature>
<dbReference type="Proteomes" id="UP001391051">
    <property type="component" value="Unassembled WGS sequence"/>
</dbReference>
<sequence length="259" mass="29070">MLKHGQKKAGTPTQITQCEPPGYARDDPIANEFVLHRHFVYLTTDDDRIGKPRYQIGRIAPNKLHLRPLRPGEGAKVLADAGVSAAAGDAPQTLPVIDMIAKFNQETTLYVIDLPLRLGEVPEIRGRHPRCLPGHVRLEKKRLRLPFGLGLGLGGGRRPLFKFYHVTRPANRDFLNPGNEQQLRRHGYDPSYELKEKLLFSVEADRQIMGAFTWKNGLGQAIASEVDGKMRLLGDEMALQLKEVLLACWVCVVELRTRA</sequence>
<gene>
    <name evidence="2" type="ORF">PG986_012938</name>
</gene>
<evidence type="ECO:0000313" key="3">
    <source>
        <dbReference type="Proteomes" id="UP001391051"/>
    </source>
</evidence>
<evidence type="ECO:0000313" key="2">
    <source>
        <dbReference type="EMBL" id="KAK7943825.1"/>
    </source>
</evidence>
<proteinExistence type="predicted"/>
<comment type="caution">
    <text evidence="2">The sequence shown here is derived from an EMBL/GenBank/DDBJ whole genome shotgun (WGS) entry which is preliminary data.</text>
</comment>
<evidence type="ECO:0000256" key="1">
    <source>
        <dbReference type="SAM" id="MobiDB-lite"/>
    </source>
</evidence>
<organism evidence="2 3">
    <name type="scientific">Apiospora aurea</name>
    <dbReference type="NCBI Taxonomy" id="335848"/>
    <lineage>
        <taxon>Eukaryota</taxon>
        <taxon>Fungi</taxon>
        <taxon>Dikarya</taxon>
        <taxon>Ascomycota</taxon>
        <taxon>Pezizomycotina</taxon>
        <taxon>Sordariomycetes</taxon>
        <taxon>Xylariomycetidae</taxon>
        <taxon>Amphisphaeriales</taxon>
        <taxon>Apiosporaceae</taxon>
        <taxon>Apiospora</taxon>
    </lineage>
</organism>
<dbReference type="RefSeq" id="XP_066695856.1">
    <property type="nucleotide sequence ID" value="XM_066849160.1"/>
</dbReference>
<name>A0ABR1Q1F4_9PEZI</name>
<accession>A0ABR1Q1F4</accession>
<dbReference type="GeneID" id="92082222"/>
<dbReference type="EMBL" id="JAQQWE010000008">
    <property type="protein sequence ID" value="KAK7943825.1"/>
    <property type="molecule type" value="Genomic_DNA"/>
</dbReference>
<reference evidence="2 3" key="1">
    <citation type="submission" date="2023-01" db="EMBL/GenBank/DDBJ databases">
        <title>Analysis of 21 Apiospora genomes using comparative genomics revels a genus with tremendous synthesis potential of carbohydrate active enzymes and secondary metabolites.</title>
        <authorList>
            <person name="Sorensen T."/>
        </authorList>
    </citation>
    <scope>NUCLEOTIDE SEQUENCE [LARGE SCALE GENOMIC DNA]</scope>
    <source>
        <strain evidence="2 3">CBS 24483</strain>
    </source>
</reference>
<protein>
    <submittedName>
        <fullName evidence="2">Uncharacterized protein</fullName>
    </submittedName>
</protein>
<keyword evidence="3" id="KW-1185">Reference proteome</keyword>